<dbReference type="InterPro" id="IPR036915">
    <property type="entry name" value="Cyclin-like_sf"/>
</dbReference>
<dbReference type="PANTHER" id="PTHR10026">
    <property type="entry name" value="CYCLIN"/>
    <property type="match status" value="1"/>
</dbReference>
<dbReference type="SUPFAM" id="SSF47954">
    <property type="entry name" value="Cyclin-like"/>
    <property type="match status" value="2"/>
</dbReference>
<evidence type="ECO:0000256" key="1">
    <source>
        <dbReference type="RuleBase" id="RU000383"/>
    </source>
</evidence>
<gene>
    <name evidence="3" type="ORF">QSP1433_LOCUS9208</name>
</gene>
<dbReference type="GO" id="GO:0006357">
    <property type="term" value="P:regulation of transcription by RNA polymerase II"/>
    <property type="evidence" value="ECO:0007669"/>
    <property type="project" value="InterPro"/>
</dbReference>
<evidence type="ECO:0000259" key="2">
    <source>
        <dbReference type="SMART" id="SM00385"/>
    </source>
</evidence>
<organism evidence="3">
    <name type="scientific">Mucochytrium quahogii</name>
    <dbReference type="NCBI Taxonomy" id="96639"/>
    <lineage>
        <taxon>Eukaryota</taxon>
        <taxon>Sar</taxon>
        <taxon>Stramenopiles</taxon>
        <taxon>Bigyra</taxon>
        <taxon>Labyrinthulomycetes</taxon>
        <taxon>Thraustochytrida</taxon>
        <taxon>Thraustochytriidae</taxon>
        <taxon>Mucochytrium</taxon>
    </lineage>
</organism>
<feature type="domain" description="Cyclin-like" evidence="2">
    <location>
        <begin position="136"/>
        <end position="214"/>
    </location>
</feature>
<evidence type="ECO:0000313" key="3">
    <source>
        <dbReference type="EMBL" id="CAD9686544.1"/>
    </source>
</evidence>
<protein>
    <recommendedName>
        <fullName evidence="2">Cyclin-like domain-containing protein</fullName>
    </recommendedName>
</protein>
<reference evidence="3" key="1">
    <citation type="submission" date="2021-01" db="EMBL/GenBank/DDBJ databases">
        <authorList>
            <person name="Corre E."/>
            <person name="Pelletier E."/>
            <person name="Niang G."/>
            <person name="Scheremetjew M."/>
            <person name="Finn R."/>
            <person name="Kale V."/>
            <person name="Holt S."/>
            <person name="Cochrane G."/>
            <person name="Meng A."/>
            <person name="Brown T."/>
            <person name="Cohen L."/>
        </authorList>
    </citation>
    <scope>NUCLEOTIDE SEQUENCE</scope>
    <source>
        <strain evidence="3">NY070348D</strain>
    </source>
</reference>
<dbReference type="Gene3D" id="1.10.472.10">
    <property type="entry name" value="Cyclin-like"/>
    <property type="match status" value="2"/>
</dbReference>
<feature type="domain" description="Cyclin-like" evidence="2">
    <location>
        <begin position="16"/>
        <end position="119"/>
    </location>
</feature>
<name>A0A7S2S177_9STRA</name>
<sequence>MLRDVEKRALARCTCGFIKELCMKLGLQLLSQCTAMVFFHRFFKHQSFEQHDRFVVGTACVFLAAKVEEDMRRLDEVSKQAQSIRNFGKMSDLAAGEPTQDLIRMIREKVLLCERVLLNTLSFDVSVTHPHIPAFNLIKKIRVQGGPKGLNEFRQASWNFLNDSLFTDICVKFNPEEIAAASVLLAYYFMKARVEHVSDTTKRIIQAVERELADRSSCIFDYKRAHLEAIIHEMMDVYEAPRPFTQSHITLEDEPVEKKMKV</sequence>
<dbReference type="InterPro" id="IPR006671">
    <property type="entry name" value="Cyclin_N"/>
</dbReference>
<dbReference type="InterPro" id="IPR043198">
    <property type="entry name" value="Cyclin/Ssn8"/>
</dbReference>
<dbReference type="EMBL" id="HBHK01014588">
    <property type="protein sequence ID" value="CAD9686544.1"/>
    <property type="molecule type" value="Transcribed_RNA"/>
</dbReference>
<dbReference type="GO" id="GO:0016538">
    <property type="term" value="F:cyclin-dependent protein serine/threonine kinase regulator activity"/>
    <property type="evidence" value="ECO:0007669"/>
    <property type="project" value="InterPro"/>
</dbReference>
<dbReference type="Pfam" id="PF00134">
    <property type="entry name" value="Cyclin_N"/>
    <property type="match status" value="1"/>
</dbReference>
<proteinExistence type="inferred from homology"/>
<dbReference type="InterPro" id="IPR013763">
    <property type="entry name" value="Cyclin-like_dom"/>
</dbReference>
<dbReference type="CDD" id="cd20546">
    <property type="entry name" value="CYCLIN_SpCG1C_ScCTK2-like_rpt2"/>
    <property type="match status" value="1"/>
</dbReference>
<dbReference type="SMART" id="SM00385">
    <property type="entry name" value="CYCLIN"/>
    <property type="match status" value="2"/>
</dbReference>
<accession>A0A7S2S177</accession>
<dbReference type="AlphaFoldDB" id="A0A7S2S177"/>
<keyword evidence="1" id="KW-0195">Cyclin</keyword>
<comment type="similarity">
    <text evidence="1">Belongs to the cyclin family.</text>
</comment>